<dbReference type="GO" id="GO:0008289">
    <property type="term" value="F:lipid binding"/>
    <property type="evidence" value="ECO:0007669"/>
    <property type="project" value="InterPro"/>
</dbReference>
<evidence type="ECO:0000256" key="6">
    <source>
        <dbReference type="SAM" id="MobiDB-lite"/>
    </source>
</evidence>
<dbReference type="EMBL" id="PZQS01000001">
    <property type="protein sequence ID" value="PVD38582.1"/>
    <property type="molecule type" value="Genomic_DNA"/>
</dbReference>
<dbReference type="STRING" id="400727.A0A2T7PYT3"/>
<evidence type="ECO:0000256" key="4">
    <source>
        <dbReference type="ARBA" id="ARBA00022824"/>
    </source>
</evidence>
<dbReference type="PROSITE" id="PS51211">
    <property type="entry name" value="VITELLOGENIN"/>
    <property type="match status" value="1"/>
</dbReference>
<dbReference type="SMART" id="SM00638">
    <property type="entry name" value="LPD_N"/>
    <property type="match status" value="1"/>
</dbReference>
<dbReference type="GO" id="GO:0005548">
    <property type="term" value="F:phospholipid transporter activity"/>
    <property type="evidence" value="ECO:0007669"/>
    <property type="project" value="InterPro"/>
</dbReference>
<evidence type="ECO:0000256" key="2">
    <source>
        <dbReference type="ARBA" id="ARBA00022448"/>
    </source>
</evidence>
<protein>
    <recommendedName>
        <fullName evidence="7">Vitellogenin domain-containing protein</fullName>
    </recommendedName>
</protein>
<dbReference type="SUPFAM" id="SSF56968">
    <property type="entry name" value="Lipovitellin-phosvitin complex, beta-sheet shell regions"/>
    <property type="match status" value="1"/>
</dbReference>
<feature type="region of interest" description="Disordered" evidence="6">
    <location>
        <begin position="582"/>
        <end position="602"/>
    </location>
</feature>
<feature type="domain" description="Vitellogenin" evidence="7">
    <location>
        <begin position="1"/>
        <end position="566"/>
    </location>
</feature>
<organism evidence="8 9">
    <name type="scientific">Pomacea canaliculata</name>
    <name type="common">Golden apple snail</name>
    <dbReference type="NCBI Taxonomy" id="400727"/>
    <lineage>
        <taxon>Eukaryota</taxon>
        <taxon>Metazoa</taxon>
        <taxon>Spiralia</taxon>
        <taxon>Lophotrochozoa</taxon>
        <taxon>Mollusca</taxon>
        <taxon>Gastropoda</taxon>
        <taxon>Caenogastropoda</taxon>
        <taxon>Architaenioglossa</taxon>
        <taxon>Ampullarioidea</taxon>
        <taxon>Ampullariidae</taxon>
        <taxon>Pomacea</taxon>
    </lineage>
</organism>
<dbReference type="GO" id="GO:0042157">
    <property type="term" value="P:lipoprotein metabolic process"/>
    <property type="evidence" value="ECO:0007669"/>
    <property type="project" value="TreeGrafter"/>
</dbReference>
<keyword evidence="9" id="KW-1185">Reference proteome</keyword>
<comment type="caution">
    <text evidence="5">Lacks conserved residue(s) required for the propagation of feature annotation.</text>
</comment>
<name>A0A2T7PYT3_POMCA</name>
<gene>
    <name evidence="8" type="ORF">C0Q70_01198</name>
</gene>
<dbReference type="InterPro" id="IPR011030">
    <property type="entry name" value="Lipovitellin_superhlx_dom"/>
</dbReference>
<dbReference type="GO" id="GO:0016323">
    <property type="term" value="C:basolateral plasma membrane"/>
    <property type="evidence" value="ECO:0007669"/>
    <property type="project" value="TreeGrafter"/>
</dbReference>
<reference evidence="8 9" key="1">
    <citation type="submission" date="2018-04" db="EMBL/GenBank/DDBJ databases">
        <title>The genome of golden apple snail Pomacea canaliculata provides insight into stress tolerance and invasive adaptation.</title>
        <authorList>
            <person name="Liu C."/>
            <person name="Liu B."/>
            <person name="Ren Y."/>
            <person name="Zhang Y."/>
            <person name="Wang H."/>
            <person name="Li S."/>
            <person name="Jiang F."/>
            <person name="Yin L."/>
            <person name="Zhang G."/>
            <person name="Qian W."/>
            <person name="Fan W."/>
        </authorList>
    </citation>
    <scope>NUCLEOTIDE SEQUENCE [LARGE SCALE GENOMIC DNA]</scope>
    <source>
        <strain evidence="8">SZHN2017</strain>
        <tissue evidence="8">Muscle</tissue>
    </source>
</reference>
<dbReference type="PANTHER" id="PTHR13024">
    <property type="entry name" value="MICROSOMAL TRIGLYCERIDE TRANSFER PROTEIN, LARGE SUBUNIT"/>
    <property type="match status" value="1"/>
</dbReference>
<keyword evidence="4" id="KW-0256">Endoplasmic reticulum</keyword>
<dbReference type="OrthoDB" id="5865932at2759"/>
<evidence type="ECO:0000256" key="3">
    <source>
        <dbReference type="ARBA" id="ARBA00022729"/>
    </source>
</evidence>
<keyword evidence="2" id="KW-0813">Transport</keyword>
<sequence length="798" mass="88334">MAATMKKDVGVQLSITFELIPLVTGDEQFLKVQLTSAKYNSMARPNNEVAVPELLKYPAFFEMTGDTINKVYLVEGDSIFATNIKKGIMALFQIKEEAGERTEVLGLTVWMKATMSYEIEDSIIQRAGGTSHVVSYINSRTSLNGGLISSQKLSMENISDKNMLSSLSIEEAVSKAETEIGKSLVMSLLPSDNEITQCDEDCQSPKELAGKLHDDLTQQKLASLDSAKAFVKMLRSFRNSGTKAISEVFSSPDSYYIVPQLIDVAAAAQTSSSQEALMGLLSFEDDYAVDYPERYLLAAAYSTHPSEALIRDLMGVLGKPIPSETLKESVLLGLAAVTHTYCQIRDQCSHKVIKEVQQLLVSGLWNCGQQTCQQMYLRALGNAGLSDTVPVILPFTETPAVPMLSVTAINALRRIHRQYINNEVKNAMLRIFHQTTAQYDSTVRSAALELILKNQPSPHVLRNILLTALDQTNAEFSSYIVRCVIDTATFDVSLRESLHAVLQDPSINNYYILSQKGKSSIFTSYLAKTAEINATYTMFIENTNSGVMKKSGMDVSLLGRKLKEPFMKFGIYAEGLESLVGDTEESEETNVPEKESPAPAEPTAGMTFTLMDVLLRQIEFFRGSAGLMSAVWNAPSELTSALQANLLLQDHSQRVHLSNGLVVEVQVVGVLSVDLSGYVSISLWNRNCEALVKNSGALYIEGSMRIDSSLLKSGLVFKGEGQSSIDFQTDADFYEMPLKLCMQMMRPEFTFRQSFSQYEKLKGLKTLRRKTAKISKVPFESFFLNKANSEECKLLKKE</sequence>
<dbReference type="PANTHER" id="PTHR13024:SF0">
    <property type="entry name" value="MICROSOMAL TRIACYLGLYCEROL TRANSFER PROTEIN"/>
    <property type="match status" value="1"/>
</dbReference>
<dbReference type="Pfam" id="PF01347">
    <property type="entry name" value="Vitellogenin_N"/>
    <property type="match status" value="1"/>
</dbReference>
<dbReference type="AlphaFoldDB" id="A0A2T7PYT3"/>
<dbReference type="GO" id="GO:0005783">
    <property type="term" value="C:endoplasmic reticulum"/>
    <property type="evidence" value="ECO:0007669"/>
    <property type="project" value="UniProtKB-SubCell"/>
</dbReference>
<evidence type="ECO:0000313" key="9">
    <source>
        <dbReference type="Proteomes" id="UP000245119"/>
    </source>
</evidence>
<dbReference type="Gene3D" id="1.25.10.20">
    <property type="entry name" value="Vitellinogen, superhelical"/>
    <property type="match status" value="1"/>
</dbReference>
<evidence type="ECO:0000313" key="8">
    <source>
        <dbReference type="EMBL" id="PVD38582.1"/>
    </source>
</evidence>
<dbReference type="InterPro" id="IPR039988">
    <property type="entry name" value="MTTP"/>
</dbReference>
<comment type="caution">
    <text evidence="8">The sequence shown here is derived from an EMBL/GenBank/DDBJ whole genome shotgun (WGS) entry which is preliminary data.</text>
</comment>
<dbReference type="SUPFAM" id="SSF48431">
    <property type="entry name" value="Lipovitellin-phosvitin complex, superhelical domain"/>
    <property type="match status" value="1"/>
</dbReference>
<keyword evidence="3" id="KW-0732">Signal</keyword>
<dbReference type="InterPro" id="IPR001747">
    <property type="entry name" value="Vitellogenin_N"/>
</dbReference>
<dbReference type="Gene3D" id="2.30.230.10">
    <property type="entry name" value="Lipovitellin, beta-sheet shell regions, chain A"/>
    <property type="match status" value="1"/>
</dbReference>
<dbReference type="GO" id="GO:0005794">
    <property type="term" value="C:Golgi apparatus"/>
    <property type="evidence" value="ECO:0007669"/>
    <property type="project" value="TreeGrafter"/>
</dbReference>
<accession>A0A2T7PYT3</accession>
<evidence type="ECO:0000256" key="5">
    <source>
        <dbReference type="PROSITE-ProRule" id="PRU00557"/>
    </source>
</evidence>
<dbReference type="InterPro" id="IPR045811">
    <property type="entry name" value="MTP_lip-bd"/>
</dbReference>
<dbReference type="InterPro" id="IPR015816">
    <property type="entry name" value="Vitellinogen_b-sht_N"/>
</dbReference>
<dbReference type="InterPro" id="IPR015819">
    <property type="entry name" value="Lipid_transp_b-sht_shell"/>
</dbReference>
<evidence type="ECO:0000256" key="1">
    <source>
        <dbReference type="ARBA" id="ARBA00004240"/>
    </source>
</evidence>
<proteinExistence type="predicted"/>
<evidence type="ECO:0000259" key="7">
    <source>
        <dbReference type="PROSITE" id="PS51211"/>
    </source>
</evidence>
<dbReference type="Pfam" id="PF19444">
    <property type="entry name" value="MTP_lip_bd"/>
    <property type="match status" value="1"/>
</dbReference>
<comment type="subcellular location">
    <subcellularLocation>
        <location evidence="1">Endoplasmic reticulum</location>
    </subcellularLocation>
</comment>
<dbReference type="Proteomes" id="UP000245119">
    <property type="component" value="Linkage Group LG1"/>
</dbReference>